<evidence type="ECO:0000313" key="4">
    <source>
        <dbReference type="Proteomes" id="UP000717995"/>
    </source>
</evidence>
<protein>
    <submittedName>
        <fullName evidence="3">DUF1446 domain-containing protein</fullName>
    </submittedName>
</protein>
<dbReference type="InterPro" id="IPR056362">
    <property type="entry name" value="AtuA-like_ferredoxin_dom"/>
</dbReference>
<feature type="domain" description="AtuA-like ferredoxin-fold" evidence="2">
    <location>
        <begin position="484"/>
        <end position="585"/>
    </location>
</feature>
<evidence type="ECO:0000259" key="2">
    <source>
        <dbReference type="Pfam" id="PF23544"/>
    </source>
</evidence>
<name>A0ABS2IJI8_9GAMM</name>
<reference evidence="3 4" key="1">
    <citation type="submission" date="2021-02" db="EMBL/GenBank/DDBJ databases">
        <authorList>
            <person name="Lee D.-H."/>
        </authorList>
    </citation>
    <scope>NUCLEOTIDE SEQUENCE [LARGE SCALE GENOMIC DNA]</scope>
    <source>
        <strain evidence="3 4">UL073</strain>
    </source>
</reference>
<organism evidence="3 4">
    <name type="scientific">Zestomonas insulae</name>
    <dbReference type="NCBI Taxonomy" id="2809017"/>
    <lineage>
        <taxon>Bacteria</taxon>
        <taxon>Pseudomonadati</taxon>
        <taxon>Pseudomonadota</taxon>
        <taxon>Gammaproteobacteria</taxon>
        <taxon>Pseudomonadales</taxon>
        <taxon>Pseudomonadaceae</taxon>
        <taxon>Zestomonas</taxon>
    </lineage>
</organism>
<dbReference type="Pfam" id="PF07287">
    <property type="entry name" value="AtuA"/>
    <property type="match status" value="1"/>
</dbReference>
<dbReference type="Pfam" id="PF23544">
    <property type="entry name" value="AtuA_ferredoxin"/>
    <property type="match status" value="1"/>
</dbReference>
<dbReference type="Proteomes" id="UP000717995">
    <property type="component" value="Unassembled WGS sequence"/>
</dbReference>
<dbReference type="PANTHER" id="PTHR47708:SF2">
    <property type="entry name" value="SI:CH73-132F6.5"/>
    <property type="match status" value="1"/>
</dbReference>
<dbReference type="RefSeq" id="WP_205349286.1">
    <property type="nucleotide sequence ID" value="NZ_JAFEUP010000004.1"/>
</dbReference>
<dbReference type="PANTHER" id="PTHR47708">
    <property type="match status" value="1"/>
</dbReference>
<accession>A0ABS2IJI8</accession>
<gene>
    <name evidence="3" type="ORF">JQX08_15455</name>
</gene>
<keyword evidence="4" id="KW-1185">Reference proteome</keyword>
<feature type="domain" description="Acyclic terpene utilisation N-terminal" evidence="1">
    <location>
        <begin position="5"/>
        <end position="445"/>
    </location>
</feature>
<sequence>MTRTVRIGCASAFWGDTSTAAAQLVNGAELDYLVFDYLAEITMSIMAGARMKNPEAGYATDFVEVLTPLLKDIAAKNVRVISNAGGVNPESCAKALAAACAQAGVDLKIAVLHGDNLQPKLGELAKAGTVEMFSGAPLPPMCVSVNAYLGAPGIVEALKLGADIVITGRVVDSAVVSAALVHEFDWAWSDYDELAQAALAGHIIECGAQCTGGNFTDWESVPDYEHIGFPIVEVAADGSFIVTKPEGSGGLVTAFSVGEQMLYEIGDPRAYLLPDVTCDFTQVTLAEVGKDRVELSGARGLPPSDQYKVSATYPDGFRCTASFVMAGIDAAKKAQRVGQAILNKTREMLAERGWGDYRETAIDILGAESTYGPHARRGDSREVVLRLSARHSKKEALVLFSREIAQAATGMAPGLTGSAGGRAGVSPVIRLFSFLSDKPACQLEVVIGEQRQAVALPELEVLDPRDLAEAVEPEAPQGVADASVPLIKLAVARSGDKGNHSNIGVMARQPEYLPWIAAALSVENVAEWMEHVLDPQTGRVSRWYLPGSHSLNFLLENALGGGGIASLRSDPQGKAFAQQLLEFQVPVPKALADSL</sequence>
<comment type="caution">
    <text evidence="3">The sequence shown here is derived from an EMBL/GenBank/DDBJ whole genome shotgun (WGS) entry which is preliminary data.</text>
</comment>
<dbReference type="InterPro" id="IPR010839">
    <property type="entry name" value="AtuA_N"/>
</dbReference>
<dbReference type="EMBL" id="JAFEUP010000004">
    <property type="protein sequence ID" value="MBM7062105.1"/>
    <property type="molecule type" value="Genomic_DNA"/>
</dbReference>
<evidence type="ECO:0000259" key="1">
    <source>
        <dbReference type="Pfam" id="PF07287"/>
    </source>
</evidence>
<evidence type="ECO:0000313" key="3">
    <source>
        <dbReference type="EMBL" id="MBM7062105.1"/>
    </source>
</evidence>
<proteinExistence type="predicted"/>